<dbReference type="GO" id="GO:0005829">
    <property type="term" value="C:cytosol"/>
    <property type="evidence" value="ECO:0007669"/>
    <property type="project" value="TreeGrafter"/>
</dbReference>
<dbReference type="InterPro" id="IPR017456">
    <property type="entry name" value="CTP_synthase_N"/>
</dbReference>
<dbReference type="Proteomes" id="UP000037386">
    <property type="component" value="Unassembled WGS sequence"/>
</dbReference>
<dbReference type="InterPro" id="IPR004468">
    <property type="entry name" value="CTP_synthase"/>
</dbReference>
<dbReference type="Gene3D" id="3.40.50.880">
    <property type="match status" value="1"/>
</dbReference>
<dbReference type="STRING" id="479893.CPX_001689"/>
<dbReference type="Pfam" id="PF06418">
    <property type="entry name" value="CTP_synth_N"/>
    <property type="match status" value="1"/>
</dbReference>
<dbReference type="CDD" id="cd01746">
    <property type="entry name" value="GATase1_CTP_Synthase"/>
    <property type="match status" value="1"/>
</dbReference>
<dbReference type="GO" id="GO:0019856">
    <property type="term" value="P:pyrimidine nucleobase biosynthetic process"/>
    <property type="evidence" value="ECO:0007669"/>
    <property type="project" value="TreeGrafter"/>
</dbReference>
<dbReference type="UniPathway" id="UPA00159">
    <property type="reaction ID" value="UER00277"/>
</dbReference>
<dbReference type="GO" id="GO:0042802">
    <property type="term" value="F:identical protein binding"/>
    <property type="evidence" value="ECO:0007669"/>
    <property type="project" value="TreeGrafter"/>
</dbReference>
<comment type="activity regulation">
    <text evidence="11">Allosterically activated by GTP, when glutamine is the substrate; GTP has no effect on the reaction when ammonia is the substrate. The allosteric effector GTP functions by stabilizing the protein conformation that binds the tetrahedral intermediate(s) formed during glutamine hydrolysis. Inhibited by the product CTP, via allosteric rather than competitive inhibition.</text>
</comment>
<feature type="binding site" evidence="11">
    <location>
        <position position="230"/>
    </location>
    <ligand>
        <name>UTP</name>
        <dbReference type="ChEBI" id="CHEBI:46398"/>
    </ligand>
</feature>
<dbReference type="GO" id="GO:0004359">
    <property type="term" value="F:glutaminase activity"/>
    <property type="evidence" value="ECO:0007669"/>
    <property type="project" value="RHEA"/>
</dbReference>
<evidence type="ECO:0000259" key="13">
    <source>
        <dbReference type="Pfam" id="PF06418"/>
    </source>
</evidence>
<comment type="catalytic activity">
    <reaction evidence="11">
        <text>UTP + NH4(+) + ATP = CTP + ADP + phosphate + 2 H(+)</text>
        <dbReference type="Rhea" id="RHEA:16597"/>
        <dbReference type="ChEBI" id="CHEBI:15378"/>
        <dbReference type="ChEBI" id="CHEBI:28938"/>
        <dbReference type="ChEBI" id="CHEBI:30616"/>
        <dbReference type="ChEBI" id="CHEBI:37563"/>
        <dbReference type="ChEBI" id="CHEBI:43474"/>
        <dbReference type="ChEBI" id="CHEBI:46398"/>
        <dbReference type="ChEBI" id="CHEBI:456216"/>
    </reaction>
</comment>
<comment type="pathway">
    <text evidence="1 11">Pyrimidine metabolism; CTP biosynthesis via de novo pathway; CTP from UDP: step 2/2.</text>
</comment>
<evidence type="ECO:0000256" key="5">
    <source>
        <dbReference type="ARBA" id="ARBA00022741"/>
    </source>
</evidence>
<dbReference type="RefSeq" id="WP_053521535.1">
    <property type="nucleotide sequence ID" value="NZ_LHCF01000013.1"/>
</dbReference>
<accession>A0A0M1MZM6</accession>
<dbReference type="EC" id="6.3.4.2" evidence="11"/>
<dbReference type="InterPro" id="IPR027417">
    <property type="entry name" value="P-loop_NTPase"/>
</dbReference>
<evidence type="ECO:0000256" key="2">
    <source>
        <dbReference type="ARBA" id="ARBA00007533"/>
    </source>
</evidence>
<dbReference type="CDD" id="cd03113">
    <property type="entry name" value="CTPS_N"/>
    <property type="match status" value="1"/>
</dbReference>
<reference evidence="15" key="1">
    <citation type="submission" date="2015-05" db="EMBL/GenBank/DDBJ databases">
        <title>Draft genome sequence of 'Candidatus Phytoplasma Pruni' strain CX, a plant pathogenic bacterium.</title>
        <authorList>
            <person name="Lee I.-M."/>
            <person name="Bottner-Parker K.D."/>
            <person name="Shao J."/>
            <person name="Gundersen-Rindal D.E."/>
            <person name="Zhao Y."/>
            <person name="Davis R.E."/>
        </authorList>
    </citation>
    <scope>NUCLEOTIDE SEQUENCE [LARGE SCALE GENOMIC DNA]</scope>
    <source>
        <strain evidence="15">CX</strain>
    </source>
</reference>
<dbReference type="SUPFAM" id="SSF52540">
    <property type="entry name" value="P-loop containing nucleoside triphosphate hydrolases"/>
    <property type="match status" value="1"/>
</dbReference>
<dbReference type="Pfam" id="PF00117">
    <property type="entry name" value="GATase"/>
    <property type="match status" value="1"/>
</dbReference>
<dbReference type="InterPro" id="IPR033828">
    <property type="entry name" value="GATase1_CTP_Synthase"/>
</dbReference>
<feature type="binding site" evidence="11">
    <location>
        <position position="19"/>
    </location>
    <ligand>
        <name>CTP</name>
        <dbReference type="ChEBI" id="CHEBI:37563"/>
        <note>allosteric inhibitor</note>
    </ligand>
</feature>
<organism evidence="14 15">
    <name type="scientific">Candidatus Phytoplasma pruni</name>
    <dbReference type="NCBI Taxonomy" id="479893"/>
    <lineage>
        <taxon>Bacteria</taxon>
        <taxon>Bacillati</taxon>
        <taxon>Mycoplasmatota</taxon>
        <taxon>Mollicutes</taxon>
        <taxon>Acholeplasmatales</taxon>
        <taxon>Acholeplasmataceae</taxon>
        <taxon>Candidatus Phytoplasma</taxon>
        <taxon>16SrIII (X-disease group)</taxon>
    </lineage>
</organism>
<evidence type="ECO:0000256" key="10">
    <source>
        <dbReference type="ARBA" id="ARBA00047781"/>
    </source>
</evidence>
<dbReference type="InterPro" id="IPR017926">
    <property type="entry name" value="GATASE"/>
</dbReference>
<feature type="binding site" evidence="11">
    <location>
        <position position="361"/>
    </location>
    <ligand>
        <name>L-glutamine</name>
        <dbReference type="ChEBI" id="CHEBI:58359"/>
    </ligand>
</feature>
<dbReference type="GO" id="GO:0005524">
    <property type="term" value="F:ATP binding"/>
    <property type="evidence" value="ECO:0007669"/>
    <property type="project" value="UniProtKB-KW"/>
</dbReference>
<feature type="binding site" evidence="11">
    <location>
        <begin position="389"/>
        <end position="392"/>
    </location>
    <ligand>
        <name>L-glutamine</name>
        <dbReference type="ChEBI" id="CHEBI:58359"/>
    </ligand>
</feature>
<dbReference type="AlphaFoldDB" id="A0A0M1MZM6"/>
<dbReference type="InterPro" id="IPR029062">
    <property type="entry name" value="Class_I_gatase-like"/>
</dbReference>
<keyword evidence="5 11" id="KW-0547">Nucleotide-binding</keyword>
<comment type="subunit">
    <text evidence="11">Homotetramer.</text>
</comment>
<keyword evidence="9 11" id="KW-0665">Pyrimidine biosynthesis</keyword>
<dbReference type="GO" id="GO:0044210">
    <property type="term" value="P:'de novo' CTP biosynthetic process"/>
    <property type="evidence" value="ECO:0007669"/>
    <property type="project" value="UniProtKB-UniRule"/>
</dbReference>
<dbReference type="GO" id="GO:0097268">
    <property type="term" value="C:cytoophidium"/>
    <property type="evidence" value="ECO:0007669"/>
    <property type="project" value="UniProtKB-ARBA"/>
</dbReference>
<evidence type="ECO:0000256" key="7">
    <source>
        <dbReference type="ARBA" id="ARBA00022842"/>
    </source>
</evidence>
<keyword evidence="6 11" id="KW-0067">ATP-binding</keyword>
<comment type="caution">
    <text evidence="11">Lacks conserved residue(s) required for the propagation of feature annotation.</text>
</comment>
<evidence type="ECO:0000256" key="8">
    <source>
        <dbReference type="ARBA" id="ARBA00022962"/>
    </source>
</evidence>
<feature type="region of interest" description="Amidoligase domain" evidence="11">
    <location>
        <begin position="1"/>
        <end position="273"/>
    </location>
</feature>
<evidence type="ECO:0000256" key="6">
    <source>
        <dbReference type="ARBA" id="ARBA00022840"/>
    </source>
</evidence>
<feature type="binding site" evidence="11">
    <location>
        <position position="466"/>
    </location>
    <ligand>
        <name>L-glutamine</name>
        <dbReference type="ChEBI" id="CHEBI:58359"/>
    </ligand>
</feature>
<feature type="binding site" evidence="11">
    <location>
        <begin position="194"/>
        <end position="199"/>
    </location>
    <ligand>
        <name>CTP</name>
        <dbReference type="ChEBI" id="CHEBI:37563"/>
        <note>allosteric inhibitor</note>
    </ligand>
</feature>
<gene>
    <name evidence="11 14" type="primary">pyrG</name>
    <name evidence="14" type="ORF">CPX_001689</name>
</gene>
<dbReference type="SUPFAM" id="SSF52317">
    <property type="entry name" value="Class I glutamine amidotransferase-like"/>
    <property type="match status" value="1"/>
</dbReference>
<proteinExistence type="inferred from homology"/>
<feature type="binding site" evidence="11">
    <location>
        <begin position="194"/>
        <end position="199"/>
    </location>
    <ligand>
        <name>UTP</name>
        <dbReference type="ChEBI" id="CHEBI:46398"/>
    </ligand>
</feature>
<feature type="domain" description="CTP synthase N-terminal" evidence="13">
    <location>
        <begin position="9"/>
        <end position="273"/>
    </location>
</feature>
<feature type="active site" description="Nucleophile; for glutamine hydrolysis" evidence="11">
    <location>
        <position position="388"/>
    </location>
</feature>
<evidence type="ECO:0000256" key="11">
    <source>
        <dbReference type="HAMAP-Rule" id="MF_01227"/>
    </source>
</evidence>
<feature type="binding site" evidence="11">
    <location>
        <position position="412"/>
    </location>
    <ligand>
        <name>L-glutamine</name>
        <dbReference type="ChEBI" id="CHEBI:58359"/>
    </ligand>
</feature>
<feature type="binding site" evidence="11">
    <location>
        <position position="77"/>
    </location>
    <ligand>
        <name>Mg(2+)</name>
        <dbReference type="ChEBI" id="CHEBI:18420"/>
    </ligand>
</feature>
<feature type="binding site" evidence="11">
    <location>
        <position position="248"/>
    </location>
    <ligand>
        <name>ATP</name>
        <dbReference type="ChEBI" id="CHEBI:30616"/>
    </ligand>
</feature>
<comment type="caution">
    <text evidence="14">The sequence shown here is derived from an EMBL/GenBank/DDBJ whole genome shotgun (WGS) entry which is preliminary data.</text>
</comment>
<keyword evidence="4 11" id="KW-0479">Metal-binding</keyword>
<dbReference type="PATRIC" id="fig|479893.3.peg.500"/>
<feature type="binding site" evidence="11">
    <location>
        <position position="77"/>
    </location>
    <ligand>
        <name>ATP</name>
        <dbReference type="ChEBI" id="CHEBI:30616"/>
    </ligand>
</feature>
<comment type="similarity">
    <text evidence="2 11">Belongs to the CTP synthase family.</text>
</comment>
<evidence type="ECO:0000256" key="4">
    <source>
        <dbReference type="ARBA" id="ARBA00022723"/>
    </source>
</evidence>
<evidence type="ECO:0000313" key="15">
    <source>
        <dbReference type="Proteomes" id="UP000037386"/>
    </source>
</evidence>
<feature type="binding site" evidence="11">
    <location>
        <position position="19"/>
    </location>
    <ligand>
        <name>UTP</name>
        <dbReference type="ChEBI" id="CHEBI:46398"/>
    </ligand>
</feature>
<keyword evidence="8 11" id="KW-0315">Glutamine amidotransferase</keyword>
<dbReference type="FunFam" id="3.40.50.880:FF:000002">
    <property type="entry name" value="CTP synthase"/>
    <property type="match status" value="1"/>
</dbReference>
<evidence type="ECO:0000256" key="1">
    <source>
        <dbReference type="ARBA" id="ARBA00005171"/>
    </source>
</evidence>
<keyword evidence="7 11" id="KW-0460">Magnesium</keyword>
<name>A0A0M1MZM6_9MOLU</name>
<comment type="catalytic activity">
    <reaction evidence="10 11">
        <text>UTP + L-glutamine + ATP + H2O = CTP + L-glutamate + ADP + phosphate + 2 H(+)</text>
        <dbReference type="Rhea" id="RHEA:26426"/>
        <dbReference type="ChEBI" id="CHEBI:15377"/>
        <dbReference type="ChEBI" id="CHEBI:15378"/>
        <dbReference type="ChEBI" id="CHEBI:29985"/>
        <dbReference type="ChEBI" id="CHEBI:30616"/>
        <dbReference type="ChEBI" id="CHEBI:37563"/>
        <dbReference type="ChEBI" id="CHEBI:43474"/>
        <dbReference type="ChEBI" id="CHEBI:46398"/>
        <dbReference type="ChEBI" id="CHEBI:58359"/>
        <dbReference type="ChEBI" id="CHEBI:456216"/>
        <dbReference type="EC" id="6.3.4.2"/>
    </reaction>
</comment>
<dbReference type="PROSITE" id="PS51273">
    <property type="entry name" value="GATASE_TYPE_1"/>
    <property type="match status" value="1"/>
</dbReference>
<dbReference type="PANTHER" id="PTHR11550">
    <property type="entry name" value="CTP SYNTHASE"/>
    <property type="match status" value="1"/>
</dbReference>
<comment type="catalytic activity">
    <reaction evidence="11">
        <text>L-glutamine + H2O = L-glutamate + NH4(+)</text>
        <dbReference type="Rhea" id="RHEA:15889"/>
        <dbReference type="ChEBI" id="CHEBI:15377"/>
        <dbReference type="ChEBI" id="CHEBI:28938"/>
        <dbReference type="ChEBI" id="CHEBI:29985"/>
        <dbReference type="ChEBI" id="CHEBI:58359"/>
    </reaction>
</comment>
<sequence length="543" mass="62450">MNKNKKQPKFIFVTGGVVSGLGKGIIASSIGQILKQRGLKVFMKKFDPYINVDSGTMSPNQHGEVFVTNDGAETDLDLGHYERFLDENLSRESNVTTGQIYQSVINKERKGEYLGKTIQVIPHITNEIKYRILTIAQNADYDIIIIEIGGTVGDIESLPFLESIRQMRYDLGFHNVLYLHNTLIPYLKSSNETKTKPTQHSVKELRSLGIQPQILILRSEKIITPEMKQKISILCDVQKNAIFDNTDVDILYKIILNLHGQKIDDFILDHFQIKNVPVSDLSQWKQLIHKIEHLKRTITIGLVGKYIDSHDAYLSIEESLKHASYTHDVKVEIKWIDAEYLTNDNIQKQLNTCDGILLPGGFGFRAVEGKIKAVKYARENDIPFFGICFGMQIAVIEYARNVLKLEQANSSEVDSKTPYPVITQKIYNTQLGGSLRLGLYSSELKKDSRSYAIYQQEVINERHRHRYEMNLEYLPLFDKDPYFNVSGFNQEEKVPEIVELKNHFWFVGVQFHPEFLSRPLKPHPLFKDFIKFAIKYNTNKNTQ</sequence>
<feature type="binding site" evidence="11">
    <location>
        <position position="230"/>
    </location>
    <ligand>
        <name>CTP</name>
        <dbReference type="ChEBI" id="CHEBI:37563"/>
        <note>allosteric inhibitor</note>
    </ligand>
</feature>
<dbReference type="FunFam" id="3.40.50.300:FF:000009">
    <property type="entry name" value="CTP synthase"/>
    <property type="match status" value="1"/>
</dbReference>
<feature type="binding site" evidence="11">
    <location>
        <position position="147"/>
    </location>
    <ligand>
        <name>Mg(2+)</name>
        <dbReference type="ChEBI" id="CHEBI:18420"/>
    </ligand>
</feature>
<keyword evidence="3 11" id="KW-0436">Ligase</keyword>
<feature type="domain" description="Glutamine amidotransferase" evidence="12">
    <location>
        <begin position="311"/>
        <end position="531"/>
    </location>
</feature>
<comment type="function">
    <text evidence="11">Catalyzes the ATP-dependent amination of UTP to CTP with either L-glutamine or ammonia as the source of nitrogen. Regulates intracellular CTP levels through interactions with the four ribonucleotide triphosphates.</text>
</comment>
<feature type="active site" evidence="11">
    <location>
        <position position="512"/>
    </location>
</feature>
<dbReference type="Gene3D" id="3.40.50.300">
    <property type="entry name" value="P-loop containing nucleotide triphosphate hydrolases"/>
    <property type="match status" value="1"/>
</dbReference>
<feature type="binding site" evidence="11">
    <location>
        <begin position="154"/>
        <end position="156"/>
    </location>
    <ligand>
        <name>CTP</name>
        <dbReference type="ChEBI" id="CHEBI:37563"/>
        <note>allosteric inhibitor</note>
    </ligand>
</feature>
<comment type="miscellaneous">
    <text evidence="11">CTPSs have evolved a hybrid strategy for distinguishing between UTP and CTP. The overlapping regions of the product feedback inhibitory and substrate sites recognize a common feature in both compounds, the triphosphate moiety. To differentiate isosteric substrate and product pyrimidine rings, an additional pocket far from the expected kinase/ligase catalytic site, specifically recognizes the cytosine and ribose portions of the product inhibitor.</text>
</comment>
<evidence type="ECO:0000256" key="3">
    <source>
        <dbReference type="ARBA" id="ARBA00022598"/>
    </source>
</evidence>
<feature type="active site" evidence="11">
    <location>
        <position position="514"/>
    </location>
</feature>
<evidence type="ECO:0000256" key="9">
    <source>
        <dbReference type="ARBA" id="ARBA00022975"/>
    </source>
</evidence>
<protein>
    <recommendedName>
        <fullName evidence="11">CTP synthase</fullName>
        <ecNumber evidence="11">6.3.4.2</ecNumber>
    </recommendedName>
    <alternativeName>
        <fullName evidence="11">Cytidine 5'-triphosphate synthase</fullName>
    </alternativeName>
    <alternativeName>
        <fullName evidence="11">Cytidine triphosphate synthetase</fullName>
        <shortName evidence="11">CTP synthetase</shortName>
        <shortName evidence="11">CTPS</shortName>
    </alternativeName>
    <alternativeName>
        <fullName evidence="11">UTP--ammonia ligase</fullName>
    </alternativeName>
</protein>
<evidence type="ECO:0000259" key="12">
    <source>
        <dbReference type="Pfam" id="PF00117"/>
    </source>
</evidence>
<dbReference type="HAMAP" id="MF_01227">
    <property type="entry name" value="PyrG"/>
    <property type="match status" value="1"/>
</dbReference>
<feature type="binding site" evidence="11">
    <location>
        <begin position="20"/>
        <end position="25"/>
    </location>
    <ligand>
        <name>ATP</name>
        <dbReference type="ChEBI" id="CHEBI:30616"/>
    </ligand>
</feature>
<dbReference type="PANTHER" id="PTHR11550:SF0">
    <property type="entry name" value="CTP SYNTHASE-RELATED"/>
    <property type="match status" value="1"/>
</dbReference>
<dbReference type="NCBIfam" id="TIGR00337">
    <property type="entry name" value="PyrG"/>
    <property type="match status" value="1"/>
</dbReference>
<dbReference type="GO" id="GO:0003883">
    <property type="term" value="F:CTP synthase activity"/>
    <property type="evidence" value="ECO:0007669"/>
    <property type="project" value="UniProtKB-UniRule"/>
</dbReference>
<dbReference type="OrthoDB" id="9801107at2"/>
<evidence type="ECO:0000313" key="14">
    <source>
        <dbReference type="EMBL" id="KOR75343.1"/>
    </source>
</evidence>
<dbReference type="NCBIfam" id="NF003792">
    <property type="entry name" value="PRK05380.1"/>
    <property type="match status" value="1"/>
</dbReference>
<dbReference type="EMBL" id="LHCF01000013">
    <property type="protein sequence ID" value="KOR75343.1"/>
    <property type="molecule type" value="Genomic_DNA"/>
</dbReference>
<dbReference type="GO" id="GO:0046872">
    <property type="term" value="F:metal ion binding"/>
    <property type="evidence" value="ECO:0007669"/>
    <property type="project" value="UniProtKB-KW"/>
</dbReference>